<proteinExistence type="predicted"/>
<keyword evidence="1" id="KW-1133">Transmembrane helix</keyword>
<keyword evidence="4" id="KW-0614">Plasmid</keyword>
<dbReference type="InterPro" id="IPR016047">
    <property type="entry name" value="M23ase_b-sheet_dom"/>
</dbReference>
<dbReference type="InterPro" id="IPR047194">
    <property type="entry name" value="CwlT-like_lysozyme"/>
</dbReference>
<dbReference type="RefSeq" id="WP_218673665.1">
    <property type="nucleotide sequence ID" value="NZ_MW364930.1"/>
</dbReference>
<name>A0A8F3IXF9_9LACT</name>
<keyword evidence="1" id="KW-0472">Membrane</keyword>
<dbReference type="Pfam" id="PF01551">
    <property type="entry name" value="Peptidase_M23"/>
    <property type="match status" value="1"/>
</dbReference>
<accession>A0A8F3IXF9</accession>
<geneLocation type="plasmid" evidence="4">
    <name>pAv-optrA</name>
</geneLocation>
<organism evidence="4">
    <name type="scientific">Aerococcus viridans</name>
    <dbReference type="NCBI Taxonomy" id="1377"/>
    <lineage>
        <taxon>Bacteria</taxon>
        <taxon>Bacillati</taxon>
        <taxon>Bacillota</taxon>
        <taxon>Bacilli</taxon>
        <taxon>Lactobacillales</taxon>
        <taxon>Aerococcaceae</taxon>
        <taxon>Aerococcus</taxon>
    </lineage>
</organism>
<dbReference type="InterPro" id="IPR050570">
    <property type="entry name" value="Cell_wall_metabolism_enzyme"/>
</dbReference>
<keyword evidence="1" id="KW-0812">Transmembrane</keyword>
<dbReference type="EMBL" id="MW364930">
    <property type="protein sequence ID" value="QWY91693.1"/>
    <property type="molecule type" value="Genomic_DNA"/>
</dbReference>
<dbReference type="CDD" id="cd16891">
    <property type="entry name" value="CwlT-like"/>
    <property type="match status" value="1"/>
</dbReference>
<dbReference type="PANTHER" id="PTHR21666">
    <property type="entry name" value="PEPTIDASE-RELATED"/>
    <property type="match status" value="1"/>
</dbReference>
<dbReference type="GO" id="GO:0004222">
    <property type="term" value="F:metalloendopeptidase activity"/>
    <property type="evidence" value="ECO:0007669"/>
    <property type="project" value="TreeGrafter"/>
</dbReference>
<evidence type="ECO:0000259" key="3">
    <source>
        <dbReference type="Pfam" id="PF13702"/>
    </source>
</evidence>
<dbReference type="CDD" id="cd12797">
    <property type="entry name" value="M23_peptidase"/>
    <property type="match status" value="1"/>
</dbReference>
<reference evidence="4" key="1">
    <citation type="submission" date="2020-12" db="EMBL/GenBank/DDBJ databases">
        <authorList>
            <person name="Brenciani A."/>
            <person name="Morroni G."/>
            <person name="Fioriti S."/>
            <person name="Coccitto S.N."/>
            <person name="Cinthi M."/>
            <person name="Giovanetti E."/>
        </authorList>
    </citation>
    <scope>NUCLEOTIDE SEQUENCE</scope>
    <source>
        <plasmid evidence="4">pAv-optrA</plasmid>
    </source>
</reference>
<dbReference type="Pfam" id="PF13702">
    <property type="entry name" value="Lysozyme_like"/>
    <property type="match status" value="1"/>
</dbReference>
<feature type="transmembrane region" description="Helical" evidence="1">
    <location>
        <begin position="21"/>
        <end position="44"/>
    </location>
</feature>
<protein>
    <submittedName>
        <fullName evidence="4">CwlT-like N-terminal lysozyme domain</fullName>
    </submittedName>
</protein>
<evidence type="ECO:0000256" key="1">
    <source>
        <dbReference type="SAM" id="Phobius"/>
    </source>
</evidence>
<feature type="domain" description="CwlT-like lysozyme" evidence="3">
    <location>
        <begin position="61"/>
        <end position="181"/>
    </location>
</feature>
<feature type="domain" description="M23ase beta-sheet core" evidence="2">
    <location>
        <begin position="247"/>
        <end position="344"/>
    </location>
</feature>
<sequence>MANVFAILKLRRFAKSGCLKWVVLFVTFFIIGIVILVTVISMMLQNASSLGTYGAGEVPPAVRQYEAPMKAELAKYGREDDINIVLAITSQESGGTASLDIMQASESLGLAPNTIRNPQKSIEVGVKYFDTVMNHAESAGVDVDTAIQSYNMGSNYIDFVAQNGGKHSVELATQFSNQMKQQLGWSVYGDPNYVEHVKQYMGEATGSVGVIEDGVLQNPFAHQKGKYITTSEFDPNRLDPVLGVTLSHNGIDLAPNGGANITVASAGDGVVTYAGFDGSAGNFVIVRHDNNILTRYLHLDSMAVKINQTVKKGDILGTAGTTGRSTGVHLHFEVLQGEGNPVNPRQYINF</sequence>
<evidence type="ECO:0000313" key="4">
    <source>
        <dbReference type="EMBL" id="QWY91693.1"/>
    </source>
</evidence>
<gene>
    <name evidence="4" type="primary">cwlT</name>
</gene>
<dbReference type="AlphaFoldDB" id="A0A8F3IXF9"/>
<dbReference type="PANTHER" id="PTHR21666:SF270">
    <property type="entry name" value="MUREIN HYDROLASE ACTIVATOR ENVC"/>
    <property type="match status" value="1"/>
</dbReference>
<evidence type="ECO:0000259" key="2">
    <source>
        <dbReference type="Pfam" id="PF01551"/>
    </source>
</evidence>